<evidence type="ECO:0000313" key="2">
    <source>
        <dbReference type="EMBL" id="MBM9578883.1"/>
    </source>
</evidence>
<feature type="domain" description="HTH cro/C1-type" evidence="1">
    <location>
        <begin position="20"/>
        <end position="68"/>
    </location>
</feature>
<dbReference type="EMBL" id="JAFFPU010000069">
    <property type="protein sequence ID" value="MBM9578883.1"/>
    <property type="molecule type" value="Genomic_DNA"/>
</dbReference>
<dbReference type="Pfam" id="PF01381">
    <property type="entry name" value="HTH_3"/>
    <property type="match status" value="1"/>
</dbReference>
<sequence length="130" mass="14800">MTDPEVLKRLKIVFNHLKTAKKLNQKELSLKFGVSESTITRLQNGENAITTRFLTQLRTMFGVSQEWVIDGKGDMLLPNESFDQNFEEDLKLLRSIRKKSGLGDLIEVLLKLSDRNLSAIKALAEKLDPK</sequence>
<accession>A0ABS2UEX0</accession>
<dbReference type="Gene3D" id="1.10.260.40">
    <property type="entry name" value="lambda repressor-like DNA-binding domains"/>
    <property type="match status" value="1"/>
</dbReference>
<organism evidence="2 3">
    <name type="scientific">Leptospira ainlahdjerensis</name>
    <dbReference type="NCBI Taxonomy" id="2810033"/>
    <lineage>
        <taxon>Bacteria</taxon>
        <taxon>Pseudomonadati</taxon>
        <taxon>Spirochaetota</taxon>
        <taxon>Spirochaetia</taxon>
        <taxon>Leptospirales</taxon>
        <taxon>Leptospiraceae</taxon>
        <taxon>Leptospira</taxon>
    </lineage>
</organism>
<evidence type="ECO:0000313" key="3">
    <source>
        <dbReference type="Proteomes" id="UP000724686"/>
    </source>
</evidence>
<keyword evidence="3" id="KW-1185">Reference proteome</keyword>
<comment type="caution">
    <text evidence="2">The sequence shown here is derived from an EMBL/GenBank/DDBJ whole genome shotgun (WGS) entry which is preliminary data.</text>
</comment>
<dbReference type="CDD" id="cd00093">
    <property type="entry name" value="HTH_XRE"/>
    <property type="match status" value="1"/>
</dbReference>
<reference evidence="2 3" key="1">
    <citation type="submission" date="2021-02" db="EMBL/GenBank/DDBJ databases">
        <title>Leptospira ainlahdjerensis sp. nov., Leptospira ainazelensis sp. nov., Leptospira abararensis sp. nov. and Leptospira chreensis sp. nov., four new species isolated from water sources in Algeria.</title>
        <authorList>
            <person name="Amara Korba A."/>
            <person name="Kainiu M."/>
            <person name="Vincent A.T."/>
            <person name="Mariet J.-F."/>
            <person name="Veyrier F.J."/>
            <person name="Goarant C."/>
            <person name="Picardeau M."/>
        </authorList>
    </citation>
    <scope>NUCLEOTIDE SEQUENCE [LARGE SCALE GENOMIC DNA]</scope>
    <source>
        <strain evidence="2 3">201903070</strain>
    </source>
</reference>
<proteinExistence type="predicted"/>
<dbReference type="InterPro" id="IPR010982">
    <property type="entry name" value="Lambda_DNA-bd_dom_sf"/>
</dbReference>
<gene>
    <name evidence="2" type="ORF">JWG45_17190</name>
</gene>
<protein>
    <submittedName>
        <fullName evidence="2">Helix-turn-helix transcriptional regulator</fullName>
    </submittedName>
</protein>
<dbReference type="InterPro" id="IPR001387">
    <property type="entry name" value="Cro/C1-type_HTH"/>
</dbReference>
<name>A0ABS2UEX0_9LEPT</name>
<evidence type="ECO:0000259" key="1">
    <source>
        <dbReference type="PROSITE" id="PS50943"/>
    </source>
</evidence>
<dbReference type="PROSITE" id="PS50943">
    <property type="entry name" value="HTH_CROC1"/>
    <property type="match status" value="1"/>
</dbReference>
<dbReference type="SUPFAM" id="SSF47413">
    <property type="entry name" value="lambda repressor-like DNA-binding domains"/>
    <property type="match status" value="1"/>
</dbReference>
<dbReference type="Proteomes" id="UP000724686">
    <property type="component" value="Unassembled WGS sequence"/>
</dbReference>